<dbReference type="PANTHER" id="PTHR43591">
    <property type="entry name" value="METHYLTRANSFERASE"/>
    <property type="match status" value="1"/>
</dbReference>
<dbReference type="Gene3D" id="3.40.50.150">
    <property type="entry name" value="Vaccinia Virus protein VP39"/>
    <property type="match status" value="1"/>
</dbReference>
<comment type="caution">
    <text evidence="2">The sequence shown here is derived from an EMBL/GenBank/DDBJ whole genome shotgun (WGS) entry which is preliminary data.</text>
</comment>
<accession>A0A919K446</accession>
<gene>
    <name evidence="2" type="ORF">Ari01nite_66590</name>
</gene>
<dbReference type="RefSeq" id="WP_203786205.1">
    <property type="nucleotide sequence ID" value="NZ_BOMV01000070.1"/>
</dbReference>
<reference evidence="2" key="1">
    <citation type="submission" date="2021-01" db="EMBL/GenBank/DDBJ databases">
        <title>Whole genome shotgun sequence of Actinoplanes rishiriensis NBRC 108556.</title>
        <authorList>
            <person name="Komaki H."/>
            <person name="Tamura T."/>
        </authorList>
    </citation>
    <scope>NUCLEOTIDE SEQUENCE</scope>
    <source>
        <strain evidence="2">NBRC 108556</strain>
    </source>
</reference>
<dbReference type="EMBL" id="BOMV01000070">
    <property type="protein sequence ID" value="GIE99194.1"/>
    <property type="molecule type" value="Genomic_DNA"/>
</dbReference>
<dbReference type="SUPFAM" id="SSF53335">
    <property type="entry name" value="S-adenosyl-L-methionine-dependent methyltransferases"/>
    <property type="match status" value="1"/>
</dbReference>
<dbReference type="InterPro" id="IPR029063">
    <property type="entry name" value="SAM-dependent_MTases_sf"/>
</dbReference>
<dbReference type="CDD" id="cd02440">
    <property type="entry name" value="AdoMet_MTases"/>
    <property type="match status" value="1"/>
</dbReference>
<dbReference type="Proteomes" id="UP000636960">
    <property type="component" value="Unassembled WGS sequence"/>
</dbReference>
<protein>
    <recommendedName>
        <fullName evidence="1">Methyltransferase type 11 domain-containing protein</fullName>
    </recommendedName>
</protein>
<feature type="domain" description="Methyltransferase type 11" evidence="1">
    <location>
        <begin position="60"/>
        <end position="154"/>
    </location>
</feature>
<proteinExistence type="predicted"/>
<sequence>MEIPEHVRRNRELWDTGLSAGFAARARRQWTAAPHWGIWAVPQAELPVLPADLAGKDVIELGCGTAYVSSWVARAGGRPVGVDNSAQQLATARAMQDEFGLHFPLLHGNAEQVPYPDASFDVAVSEHGAAAWCDPYRWIPEAARLLRPGGELVFVRNSDLLTLCSDGAGPAGRGLHRTQFGLSRIDDEGGAVIFQLPHGPLIRLLRESGLVVEDLLEVRPGPDAVTDFDYVDLEWARRWPSEEVWKARRVGT</sequence>
<dbReference type="InterPro" id="IPR013216">
    <property type="entry name" value="Methyltransf_11"/>
</dbReference>
<dbReference type="PANTHER" id="PTHR43591:SF24">
    <property type="entry name" value="2-METHOXY-6-POLYPRENYL-1,4-BENZOQUINOL METHYLASE, MITOCHONDRIAL"/>
    <property type="match status" value="1"/>
</dbReference>
<dbReference type="Pfam" id="PF08241">
    <property type="entry name" value="Methyltransf_11"/>
    <property type="match status" value="1"/>
</dbReference>
<evidence type="ECO:0000313" key="2">
    <source>
        <dbReference type="EMBL" id="GIE99194.1"/>
    </source>
</evidence>
<keyword evidence="3" id="KW-1185">Reference proteome</keyword>
<dbReference type="AlphaFoldDB" id="A0A919K446"/>
<dbReference type="GO" id="GO:0008757">
    <property type="term" value="F:S-adenosylmethionine-dependent methyltransferase activity"/>
    <property type="evidence" value="ECO:0007669"/>
    <property type="project" value="InterPro"/>
</dbReference>
<name>A0A919K446_9ACTN</name>
<organism evidence="2 3">
    <name type="scientific">Paractinoplanes rishiriensis</name>
    <dbReference type="NCBI Taxonomy" id="1050105"/>
    <lineage>
        <taxon>Bacteria</taxon>
        <taxon>Bacillati</taxon>
        <taxon>Actinomycetota</taxon>
        <taxon>Actinomycetes</taxon>
        <taxon>Micromonosporales</taxon>
        <taxon>Micromonosporaceae</taxon>
        <taxon>Paractinoplanes</taxon>
    </lineage>
</organism>
<evidence type="ECO:0000259" key="1">
    <source>
        <dbReference type="Pfam" id="PF08241"/>
    </source>
</evidence>
<evidence type="ECO:0000313" key="3">
    <source>
        <dbReference type="Proteomes" id="UP000636960"/>
    </source>
</evidence>